<dbReference type="GO" id="GO:0046872">
    <property type="term" value="F:metal ion binding"/>
    <property type="evidence" value="ECO:0007669"/>
    <property type="project" value="UniProtKB-KW"/>
</dbReference>
<dbReference type="RefSeq" id="WP_137263817.1">
    <property type="nucleotide sequence ID" value="NZ_SZQL01000025.1"/>
</dbReference>
<evidence type="ECO:0000256" key="2">
    <source>
        <dbReference type="ARBA" id="ARBA00022723"/>
    </source>
</evidence>
<proteinExistence type="predicted"/>
<dbReference type="InterPro" id="IPR006439">
    <property type="entry name" value="HAD-SF_hydro_IA"/>
</dbReference>
<dbReference type="Gene3D" id="1.10.150.520">
    <property type="match status" value="1"/>
</dbReference>
<comment type="cofactor">
    <cofactor evidence="1">
        <name>Mg(2+)</name>
        <dbReference type="ChEBI" id="CHEBI:18420"/>
    </cofactor>
</comment>
<dbReference type="Proteomes" id="UP000305848">
    <property type="component" value="Unassembled WGS sequence"/>
</dbReference>
<dbReference type="Gene3D" id="3.40.50.1000">
    <property type="entry name" value="HAD superfamily/HAD-like"/>
    <property type="match status" value="1"/>
</dbReference>
<organism evidence="5 6">
    <name type="scientific">Ilyomonas limi</name>
    <dbReference type="NCBI Taxonomy" id="2575867"/>
    <lineage>
        <taxon>Bacteria</taxon>
        <taxon>Pseudomonadati</taxon>
        <taxon>Bacteroidota</taxon>
        <taxon>Chitinophagia</taxon>
        <taxon>Chitinophagales</taxon>
        <taxon>Chitinophagaceae</taxon>
        <taxon>Ilyomonas</taxon>
    </lineage>
</organism>
<protein>
    <submittedName>
        <fullName evidence="5">HAD family hydrolase</fullName>
    </submittedName>
</protein>
<sequence>MQVTVDANSYFVFDLDDTLFYEIDYLKSAYRHIAKALAAHTGIDLYDEMLARFYKSENVFEWLLNNLHFPAEISKGWLLQQYRGHLPDITLQAAVKAFLGELKQHQIPIGLITDGRSITQRNKLKALGIEQDFTDIIISEEFGSQKPDERNYLFFEKKYSGKNFYFFGDNTGKDFIVPAKLGWASFCIKNNGTHIHLQELSRLHDQCHVISSFAEIHLNYINQ</sequence>
<dbReference type="PANTHER" id="PTHR46470:SF2">
    <property type="entry name" value="GLYCERALDEHYDE 3-PHOSPHATE PHOSPHATASE"/>
    <property type="match status" value="1"/>
</dbReference>
<dbReference type="InterPro" id="IPR051400">
    <property type="entry name" value="HAD-like_hydrolase"/>
</dbReference>
<dbReference type="GO" id="GO:0044281">
    <property type="term" value="P:small molecule metabolic process"/>
    <property type="evidence" value="ECO:0007669"/>
    <property type="project" value="UniProtKB-ARBA"/>
</dbReference>
<gene>
    <name evidence="5" type="ORF">FC093_21175</name>
</gene>
<evidence type="ECO:0000313" key="5">
    <source>
        <dbReference type="EMBL" id="TKK65018.1"/>
    </source>
</evidence>
<reference evidence="5 6" key="1">
    <citation type="submission" date="2019-05" db="EMBL/GenBank/DDBJ databases">
        <title>Panacibacter sp. strain 17mud1-8 Genome sequencing and assembly.</title>
        <authorList>
            <person name="Chhetri G."/>
        </authorList>
    </citation>
    <scope>NUCLEOTIDE SEQUENCE [LARGE SCALE GENOMIC DNA]</scope>
    <source>
        <strain evidence="5 6">17mud1-8</strain>
    </source>
</reference>
<keyword evidence="3 5" id="KW-0378">Hydrolase</keyword>
<dbReference type="SUPFAM" id="SSF56784">
    <property type="entry name" value="HAD-like"/>
    <property type="match status" value="1"/>
</dbReference>
<evidence type="ECO:0000313" key="6">
    <source>
        <dbReference type="Proteomes" id="UP000305848"/>
    </source>
</evidence>
<evidence type="ECO:0000256" key="1">
    <source>
        <dbReference type="ARBA" id="ARBA00001946"/>
    </source>
</evidence>
<dbReference type="InterPro" id="IPR041492">
    <property type="entry name" value="HAD_2"/>
</dbReference>
<dbReference type="OrthoDB" id="9809962at2"/>
<dbReference type="AlphaFoldDB" id="A0A4U3KRP4"/>
<dbReference type="GO" id="GO:0016791">
    <property type="term" value="F:phosphatase activity"/>
    <property type="evidence" value="ECO:0007669"/>
    <property type="project" value="TreeGrafter"/>
</dbReference>
<dbReference type="SFLD" id="SFLDG01129">
    <property type="entry name" value="C1.5:_HAD__Beta-PGM__Phosphata"/>
    <property type="match status" value="1"/>
</dbReference>
<dbReference type="EMBL" id="SZQL01000025">
    <property type="protein sequence ID" value="TKK65018.1"/>
    <property type="molecule type" value="Genomic_DNA"/>
</dbReference>
<dbReference type="Pfam" id="PF13419">
    <property type="entry name" value="HAD_2"/>
    <property type="match status" value="1"/>
</dbReference>
<dbReference type="PANTHER" id="PTHR46470">
    <property type="entry name" value="N-ACYLNEURAMINATE-9-PHOSPHATASE"/>
    <property type="match status" value="1"/>
</dbReference>
<keyword evidence="2" id="KW-0479">Metal-binding</keyword>
<accession>A0A4U3KRP4</accession>
<dbReference type="SFLD" id="SFLDS00003">
    <property type="entry name" value="Haloacid_Dehalogenase"/>
    <property type="match status" value="1"/>
</dbReference>
<dbReference type="InterPro" id="IPR036412">
    <property type="entry name" value="HAD-like_sf"/>
</dbReference>
<comment type="caution">
    <text evidence="5">The sequence shown here is derived from an EMBL/GenBank/DDBJ whole genome shotgun (WGS) entry which is preliminary data.</text>
</comment>
<evidence type="ECO:0000256" key="4">
    <source>
        <dbReference type="ARBA" id="ARBA00022842"/>
    </source>
</evidence>
<name>A0A4U3KRP4_9BACT</name>
<dbReference type="InterPro" id="IPR023214">
    <property type="entry name" value="HAD_sf"/>
</dbReference>
<evidence type="ECO:0000256" key="3">
    <source>
        <dbReference type="ARBA" id="ARBA00022801"/>
    </source>
</evidence>
<keyword evidence="6" id="KW-1185">Reference proteome</keyword>
<dbReference type="NCBIfam" id="TIGR01549">
    <property type="entry name" value="HAD-SF-IA-v1"/>
    <property type="match status" value="1"/>
</dbReference>
<keyword evidence="4" id="KW-0460">Magnesium</keyword>